<proteinExistence type="predicted"/>
<sequence length="90" mass="9380">MNATQQHMLDVYRAAQLGHPAPPAPGQGDWQVVREVRDYQRLGATAAGRPPRLGRLRATLAGLFASATRSRGARAGRTRAVAGSGSGACG</sequence>
<dbReference type="EMBL" id="BMVO01000011">
    <property type="protein sequence ID" value="GHB11036.1"/>
    <property type="molecule type" value="Genomic_DNA"/>
</dbReference>
<organism evidence="1 2">
    <name type="scientific">Streptomyces chryseus</name>
    <dbReference type="NCBI Taxonomy" id="68186"/>
    <lineage>
        <taxon>Bacteria</taxon>
        <taxon>Bacillati</taxon>
        <taxon>Actinomycetota</taxon>
        <taxon>Actinomycetes</taxon>
        <taxon>Kitasatosporales</taxon>
        <taxon>Streptomycetaceae</taxon>
        <taxon>Streptomyces</taxon>
    </lineage>
</organism>
<dbReference type="RefSeq" id="WP_138899138.1">
    <property type="nucleotide sequence ID" value="NZ_BMVO01000011.1"/>
</dbReference>
<reference evidence="2" key="1">
    <citation type="journal article" date="2019" name="Int. J. Syst. Evol. Microbiol.">
        <title>The Global Catalogue of Microorganisms (GCM) 10K type strain sequencing project: providing services to taxonomists for standard genome sequencing and annotation.</title>
        <authorList>
            <consortium name="The Broad Institute Genomics Platform"/>
            <consortium name="The Broad Institute Genome Sequencing Center for Infectious Disease"/>
            <person name="Wu L."/>
            <person name="Ma J."/>
        </authorList>
    </citation>
    <scope>NUCLEOTIDE SEQUENCE [LARGE SCALE GENOMIC DNA]</scope>
    <source>
        <strain evidence="2">JCM 4737</strain>
    </source>
</reference>
<evidence type="ECO:0000313" key="1">
    <source>
        <dbReference type="EMBL" id="GHB11036.1"/>
    </source>
</evidence>
<comment type="caution">
    <text evidence="1">The sequence shown here is derived from an EMBL/GenBank/DDBJ whole genome shotgun (WGS) entry which is preliminary data.</text>
</comment>
<dbReference type="Proteomes" id="UP000599437">
    <property type="component" value="Unassembled WGS sequence"/>
</dbReference>
<gene>
    <name evidence="1" type="ORF">GCM10010346_37850</name>
</gene>
<name>A0ABQ3DQZ3_9ACTN</name>
<accession>A0ABQ3DQZ3</accession>
<evidence type="ECO:0000313" key="2">
    <source>
        <dbReference type="Proteomes" id="UP000599437"/>
    </source>
</evidence>
<keyword evidence="2" id="KW-1185">Reference proteome</keyword>
<protein>
    <submittedName>
        <fullName evidence="1">Uncharacterized protein</fullName>
    </submittedName>
</protein>